<sequence>MKKFEDKAEKGQIVTVQEIKEKYIELVGHEIGSGQIHKLLKRNGYRKVMPRSKHPNKASEETIETTKKLKKQ</sequence>
<feature type="compositionally biased region" description="Basic and acidic residues" evidence="1">
    <location>
        <begin position="57"/>
        <end position="72"/>
    </location>
</feature>
<keyword evidence="4" id="KW-1185">Reference proteome</keyword>
<protein>
    <recommendedName>
        <fullName evidence="2">Winged helix-turn helix domain-containing protein</fullName>
    </recommendedName>
</protein>
<accession>A0A371IKX2</accession>
<reference evidence="3 4" key="1">
    <citation type="journal article" date="2016" name="Genome Announc.">
        <title>Draft Genome Sequence of Criibacterium bergeronii gen. nov., sp. nov., Strain CCRI-22567T, Isolated from a Vaginal Sample from a Woman with Bacterial Vaginosis.</title>
        <authorList>
            <person name="Maheux A.F."/>
            <person name="Berube E."/>
            <person name="Boudreau D.K."/>
            <person name="Raymond F."/>
            <person name="Corbeil J."/>
            <person name="Roy P.H."/>
            <person name="Boissinot M."/>
            <person name="Omar R.F."/>
        </authorList>
    </citation>
    <scope>NUCLEOTIDE SEQUENCE [LARGE SCALE GENOMIC DNA]</scope>
    <source>
        <strain evidence="3 4">CCRI-22567</strain>
    </source>
</reference>
<evidence type="ECO:0000313" key="4">
    <source>
        <dbReference type="Proteomes" id="UP000093352"/>
    </source>
</evidence>
<feature type="region of interest" description="Disordered" evidence="1">
    <location>
        <begin position="49"/>
        <end position="72"/>
    </location>
</feature>
<proteinExistence type="predicted"/>
<evidence type="ECO:0000259" key="2">
    <source>
        <dbReference type="Pfam" id="PF13592"/>
    </source>
</evidence>
<feature type="domain" description="Winged helix-turn helix" evidence="2">
    <location>
        <begin position="12"/>
        <end position="67"/>
    </location>
</feature>
<gene>
    <name evidence="3" type="ORF">BBG48_006300</name>
</gene>
<evidence type="ECO:0000256" key="1">
    <source>
        <dbReference type="SAM" id="MobiDB-lite"/>
    </source>
</evidence>
<dbReference type="RefSeq" id="WP_094754477.1">
    <property type="nucleotide sequence ID" value="NZ_MBEW02000011.1"/>
</dbReference>
<organism evidence="3 4">
    <name type="scientific">Criibacterium bergeronii</name>
    <dbReference type="NCBI Taxonomy" id="1871336"/>
    <lineage>
        <taxon>Bacteria</taxon>
        <taxon>Bacillati</taxon>
        <taxon>Bacillota</taxon>
        <taxon>Clostridia</taxon>
        <taxon>Peptostreptococcales</taxon>
        <taxon>Filifactoraceae</taxon>
        <taxon>Criibacterium</taxon>
    </lineage>
</organism>
<dbReference type="EMBL" id="MBEW02000011">
    <property type="protein sequence ID" value="RDY21135.1"/>
    <property type="molecule type" value="Genomic_DNA"/>
</dbReference>
<evidence type="ECO:0000313" key="3">
    <source>
        <dbReference type="EMBL" id="RDY21135.1"/>
    </source>
</evidence>
<name>A0A371IKX2_9FIRM</name>
<dbReference type="Pfam" id="PF13592">
    <property type="entry name" value="HTH_33"/>
    <property type="match status" value="1"/>
</dbReference>
<dbReference type="AlphaFoldDB" id="A0A371IKX2"/>
<dbReference type="Proteomes" id="UP000093352">
    <property type="component" value="Unassembled WGS sequence"/>
</dbReference>
<dbReference type="InterPro" id="IPR025959">
    <property type="entry name" value="Winged_HTH_dom"/>
</dbReference>
<comment type="caution">
    <text evidence="3">The sequence shown here is derived from an EMBL/GenBank/DDBJ whole genome shotgun (WGS) entry which is preliminary data.</text>
</comment>